<dbReference type="STRING" id="56484.A0A1Y2FLW2"/>
<dbReference type="RefSeq" id="XP_040726224.1">
    <property type="nucleotide sequence ID" value="XM_040866710.1"/>
</dbReference>
<dbReference type="InterPro" id="IPR014756">
    <property type="entry name" value="Ig_E-set"/>
</dbReference>
<reference evidence="3 4" key="1">
    <citation type="submission" date="2016-07" db="EMBL/GenBank/DDBJ databases">
        <title>Pervasive Adenine N6-methylation of Active Genes in Fungi.</title>
        <authorList>
            <consortium name="DOE Joint Genome Institute"/>
            <person name="Mondo S.J."/>
            <person name="Dannebaum R.O."/>
            <person name="Kuo R.C."/>
            <person name="Labutti K."/>
            <person name="Haridas S."/>
            <person name="Kuo A."/>
            <person name="Salamov A."/>
            <person name="Ahrendt S.R."/>
            <person name="Lipzen A."/>
            <person name="Sullivan W."/>
            <person name="Andreopoulos W.B."/>
            <person name="Clum A."/>
            <person name="Lindquist E."/>
            <person name="Daum C."/>
            <person name="Ramamoorthy G.K."/>
            <person name="Gryganskyi A."/>
            <person name="Culley D."/>
            <person name="Magnuson J.K."/>
            <person name="James T.Y."/>
            <person name="O'Malley M.A."/>
            <person name="Stajich J.E."/>
            <person name="Spatafora J.W."/>
            <person name="Visel A."/>
            <person name="Grigoriev I.V."/>
        </authorList>
    </citation>
    <scope>NUCLEOTIDE SEQUENCE [LARGE SCALE GENOMIC DNA]</scope>
    <source>
        <strain evidence="3 4">12-1054</strain>
    </source>
</reference>
<evidence type="ECO:0000313" key="4">
    <source>
        <dbReference type="Proteomes" id="UP000193685"/>
    </source>
</evidence>
<feature type="domain" description="IPT/TIG" evidence="2">
    <location>
        <begin position="523"/>
        <end position="611"/>
    </location>
</feature>
<dbReference type="Pfam" id="PF25603">
    <property type="entry name" value="SPT23_MGA2_DBD"/>
    <property type="match status" value="1"/>
</dbReference>
<dbReference type="Pfam" id="PF01833">
    <property type="entry name" value="TIG"/>
    <property type="match status" value="1"/>
</dbReference>
<dbReference type="SMART" id="SM00429">
    <property type="entry name" value="IPT"/>
    <property type="match status" value="1"/>
</dbReference>
<dbReference type="OrthoDB" id="71307at2759"/>
<dbReference type="AlphaFoldDB" id="A0A1Y2FLW2"/>
<feature type="region of interest" description="Disordered" evidence="1">
    <location>
        <begin position="322"/>
        <end position="389"/>
    </location>
</feature>
<dbReference type="InterPro" id="IPR002909">
    <property type="entry name" value="IPT_dom"/>
</dbReference>
<protein>
    <recommendedName>
        <fullName evidence="2">IPT/TIG domain-containing protein</fullName>
    </recommendedName>
</protein>
<feature type="region of interest" description="Disordered" evidence="1">
    <location>
        <begin position="421"/>
        <end position="441"/>
    </location>
</feature>
<evidence type="ECO:0000313" key="3">
    <source>
        <dbReference type="EMBL" id="ORY84206.1"/>
    </source>
</evidence>
<feature type="compositionally biased region" description="Low complexity" evidence="1">
    <location>
        <begin position="349"/>
        <end position="371"/>
    </location>
</feature>
<dbReference type="OMA" id="IQYWSPN"/>
<dbReference type="InterPro" id="IPR013783">
    <property type="entry name" value="Ig-like_fold"/>
</dbReference>
<dbReference type="GeneID" id="63783309"/>
<dbReference type="Proteomes" id="UP000193685">
    <property type="component" value="Unassembled WGS sequence"/>
</dbReference>
<comment type="caution">
    <text evidence="3">The sequence shown here is derived from an EMBL/GenBank/DDBJ whole genome shotgun (WGS) entry which is preliminary data.</text>
</comment>
<evidence type="ECO:0000256" key="1">
    <source>
        <dbReference type="SAM" id="MobiDB-lite"/>
    </source>
</evidence>
<dbReference type="EMBL" id="MCFI01000006">
    <property type="protein sequence ID" value="ORY84206.1"/>
    <property type="molecule type" value="Genomic_DNA"/>
</dbReference>
<dbReference type="Gene3D" id="2.60.40.10">
    <property type="entry name" value="Immunoglobulins"/>
    <property type="match status" value="1"/>
</dbReference>
<evidence type="ECO:0000259" key="2">
    <source>
        <dbReference type="SMART" id="SM00429"/>
    </source>
</evidence>
<feature type="region of interest" description="Disordered" evidence="1">
    <location>
        <begin position="35"/>
        <end position="60"/>
    </location>
</feature>
<organism evidence="3 4">
    <name type="scientific">Protomyces lactucae-debilis</name>
    <dbReference type="NCBI Taxonomy" id="2754530"/>
    <lineage>
        <taxon>Eukaryota</taxon>
        <taxon>Fungi</taxon>
        <taxon>Dikarya</taxon>
        <taxon>Ascomycota</taxon>
        <taxon>Taphrinomycotina</taxon>
        <taxon>Taphrinomycetes</taxon>
        <taxon>Taphrinales</taxon>
        <taxon>Protomycetaceae</taxon>
        <taxon>Protomyces</taxon>
    </lineage>
</organism>
<name>A0A1Y2FLW2_PROLT</name>
<dbReference type="InterPro" id="IPR057962">
    <property type="entry name" value="SPT23_MGA2_DBD"/>
</dbReference>
<dbReference type="CDD" id="cd00102">
    <property type="entry name" value="IPT"/>
    <property type="match status" value="1"/>
</dbReference>
<keyword evidence="4" id="KW-1185">Reference proteome</keyword>
<feature type="compositionally biased region" description="Polar residues" evidence="1">
    <location>
        <begin position="422"/>
        <end position="441"/>
    </location>
</feature>
<accession>A0A1Y2FLW2</accession>
<gene>
    <name evidence="3" type="ORF">BCR37DRAFT_259734</name>
</gene>
<dbReference type="SUPFAM" id="SSF81296">
    <property type="entry name" value="E set domains"/>
    <property type="match status" value="1"/>
</dbReference>
<sequence>MLQSKPPSSPAMNEYLRDLGDDLFFGELSSDSLLRPRLYKGEPSPAESEDSPSSHSDSMAEDSDLFALDHNGHRSSLDTVLTDAGDKMTAAPAEASLCDTKAFVPAVVRLALPPTPAPAPVYQLQLTGIPDKSRVETQIKLGLHLVELMPDGSQKTTGDRFQWLKLPAWGMAKEKLKLKNRRDTPDTIDPHKIIFLDARVVKSGETQEDVQICHGCIIRERKRAQRKKDSAKHKARIQETAVVPPQEIPLADEEKKILVFNCPELLEMENGRVVVPTRVTCYCRHHKEKVGFRMIITLRDASSSILATTTSELVLITDDHKTLGNAKPVPTKAGEEGPPSQANTSANVSPQQASSAQMAQSRRSSISSAATSRKRKADPVNIAPNLAPKIQKVPSSLSMTRMAKDELQNGLRREPLPVVPMSASTSRAVSPSTARSLHRTQSQDSLLQFMNLQDERELLTDVAQVHSPSRSQTWEASIDESMDRGISLSPRTRTLEYLMDSASRQAGVAQHFANQGRALGSDVPTINRLIPAEGPLQGGVEVTILGSGFYPGLTCMFGEVAAVPTHCWSPTTMVCVLPPSSIAGVVSVTFREHPYNAFVPTSFPGKPFTYLDDTDRALMELALQVIGLKSTGKLETARVCA</sequence>
<feature type="compositionally biased region" description="Low complexity" evidence="1">
    <location>
        <begin position="42"/>
        <end position="57"/>
    </location>
</feature>
<proteinExistence type="predicted"/>